<evidence type="ECO:0000313" key="4">
    <source>
        <dbReference type="EMBL" id="HIY79617.1"/>
    </source>
</evidence>
<evidence type="ECO:0000313" key="5">
    <source>
        <dbReference type="Proteomes" id="UP000824133"/>
    </source>
</evidence>
<protein>
    <submittedName>
        <fullName evidence="4">CapA family protein</fullName>
    </submittedName>
</protein>
<evidence type="ECO:0000256" key="2">
    <source>
        <dbReference type="SAM" id="SignalP"/>
    </source>
</evidence>
<evidence type="ECO:0000259" key="3">
    <source>
        <dbReference type="SMART" id="SM00854"/>
    </source>
</evidence>
<dbReference type="Pfam" id="PF09587">
    <property type="entry name" value="PGA_cap"/>
    <property type="match status" value="1"/>
</dbReference>
<feature type="signal peptide" evidence="2">
    <location>
        <begin position="1"/>
        <end position="33"/>
    </location>
</feature>
<dbReference type="SMART" id="SM00854">
    <property type="entry name" value="PGA_cap"/>
    <property type="match status" value="1"/>
</dbReference>
<dbReference type="InterPro" id="IPR019079">
    <property type="entry name" value="Capsule_synth_CapA"/>
</dbReference>
<dbReference type="PANTHER" id="PTHR33393:SF12">
    <property type="entry name" value="CAPSULE BIOSYNTHESIS PROTEIN CAPA"/>
    <property type="match status" value="1"/>
</dbReference>
<dbReference type="EMBL" id="DXCP01000033">
    <property type="protein sequence ID" value="HIY79617.1"/>
    <property type="molecule type" value="Genomic_DNA"/>
</dbReference>
<dbReference type="CDD" id="cd07381">
    <property type="entry name" value="MPP_CapA"/>
    <property type="match status" value="1"/>
</dbReference>
<dbReference type="SUPFAM" id="SSF56300">
    <property type="entry name" value="Metallo-dependent phosphatases"/>
    <property type="match status" value="1"/>
</dbReference>
<keyword evidence="2" id="KW-0732">Signal</keyword>
<feature type="chain" id="PRO_5038350270" evidence="2">
    <location>
        <begin position="34"/>
        <end position="411"/>
    </location>
</feature>
<proteinExistence type="inferred from homology"/>
<dbReference type="AlphaFoldDB" id="A0A9D1ZBM0"/>
<dbReference type="PROSITE" id="PS51318">
    <property type="entry name" value="TAT"/>
    <property type="match status" value="1"/>
</dbReference>
<dbReference type="InterPro" id="IPR029052">
    <property type="entry name" value="Metallo-depent_PP-like"/>
</dbReference>
<dbReference type="Gene3D" id="3.60.21.10">
    <property type="match status" value="1"/>
</dbReference>
<dbReference type="InterPro" id="IPR052169">
    <property type="entry name" value="CW_Biosynth-Accessory"/>
</dbReference>
<dbReference type="InterPro" id="IPR006311">
    <property type="entry name" value="TAT_signal"/>
</dbReference>
<reference evidence="4" key="2">
    <citation type="submission" date="2021-04" db="EMBL/GenBank/DDBJ databases">
        <authorList>
            <person name="Gilroy R."/>
        </authorList>
    </citation>
    <scope>NUCLEOTIDE SEQUENCE</scope>
    <source>
        <strain evidence="4">ChiHjej10B9-743</strain>
    </source>
</reference>
<gene>
    <name evidence="4" type="ORF">IAA42_04180</name>
</gene>
<dbReference type="PROSITE" id="PS51257">
    <property type="entry name" value="PROKAR_LIPOPROTEIN"/>
    <property type="match status" value="1"/>
</dbReference>
<evidence type="ECO:0000256" key="1">
    <source>
        <dbReference type="ARBA" id="ARBA00005662"/>
    </source>
</evidence>
<comment type="similarity">
    <text evidence="1">Belongs to the CapA family.</text>
</comment>
<comment type="caution">
    <text evidence="4">The sequence shown here is derived from an EMBL/GenBank/DDBJ whole genome shotgun (WGS) entry which is preliminary data.</text>
</comment>
<name>A0A9D1ZBM0_9ACTN</name>
<sequence length="411" mass="43753">MTRESQNQNVRPLSLSRRAFLSAALSGASVLLAGCSSLSGDDSPAPPEPDERATVYDEVAPEPDELSVLMIGDVLVHTGVWQSGVRADGTRNYDHIFAQVADDVSTASLAIVGQETVLGGEALGFSGYPAFNSPQEFGDAEVAAGFDVSLSASNHALDRGMTGIESALAYWRSSHPEMLVTGMYDSREAFDALPVVEREGHRIAVLNYTYGTNGIPLPQPWAVRLLDEAQIAADADAVRAAGAEAIIACPHWGVEYAAAPSDEQRHWAQVLADAGADLIIGGHPHVVQPFEVIQSSEGREVPVFWSVGNFVSTQTRKDSMVGAMAQASLLLDGSDCQVASCTLTPVITHRAEGTAFTTYRLSDYTEELAAANLVRGFSGCGDFTYQWCVDFCAERLGDAFDAASGSLVWEA</sequence>
<reference evidence="4" key="1">
    <citation type="journal article" date="2021" name="PeerJ">
        <title>Extensive microbial diversity within the chicken gut microbiome revealed by metagenomics and culture.</title>
        <authorList>
            <person name="Gilroy R."/>
            <person name="Ravi A."/>
            <person name="Getino M."/>
            <person name="Pursley I."/>
            <person name="Horton D.L."/>
            <person name="Alikhan N.F."/>
            <person name="Baker D."/>
            <person name="Gharbi K."/>
            <person name="Hall N."/>
            <person name="Watson M."/>
            <person name="Adriaenssens E.M."/>
            <person name="Foster-Nyarko E."/>
            <person name="Jarju S."/>
            <person name="Secka A."/>
            <person name="Antonio M."/>
            <person name="Oren A."/>
            <person name="Chaudhuri R.R."/>
            <person name="La Ragione R."/>
            <person name="Hildebrand F."/>
            <person name="Pallen M.J."/>
        </authorList>
    </citation>
    <scope>NUCLEOTIDE SEQUENCE</scope>
    <source>
        <strain evidence="4">ChiHjej10B9-743</strain>
    </source>
</reference>
<dbReference type="Proteomes" id="UP000824133">
    <property type="component" value="Unassembled WGS sequence"/>
</dbReference>
<organism evidence="4 5">
    <name type="scientific">Candidatus Olsenella excrementavium</name>
    <dbReference type="NCBI Taxonomy" id="2838709"/>
    <lineage>
        <taxon>Bacteria</taxon>
        <taxon>Bacillati</taxon>
        <taxon>Actinomycetota</taxon>
        <taxon>Coriobacteriia</taxon>
        <taxon>Coriobacteriales</taxon>
        <taxon>Atopobiaceae</taxon>
        <taxon>Olsenella</taxon>
    </lineage>
</organism>
<accession>A0A9D1ZBM0</accession>
<feature type="domain" description="Capsule synthesis protein CapA" evidence="3">
    <location>
        <begin position="67"/>
        <end position="314"/>
    </location>
</feature>
<dbReference type="PANTHER" id="PTHR33393">
    <property type="entry name" value="POLYGLUTAMINE SYNTHESIS ACCESSORY PROTEIN RV0574C-RELATED"/>
    <property type="match status" value="1"/>
</dbReference>